<comment type="caution">
    <text evidence="2">The sequence shown here is derived from an EMBL/GenBank/DDBJ whole genome shotgun (WGS) entry which is preliminary data.</text>
</comment>
<accession>A0A846MSQ3</accession>
<dbReference type="InterPro" id="IPR025665">
    <property type="entry name" value="Beta-barrel_OMP_2"/>
</dbReference>
<name>A0A846MSQ3_9BACT</name>
<evidence type="ECO:0000313" key="2">
    <source>
        <dbReference type="EMBL" id="NIK74461.1"/>
    </source>
</evidence>
<keyword evidence="3" id="KW-1185">Reference proteome</keyword>
<dbReference type="Proteomes" id="UP000537126">
    <property type="component" value="Unassembled WGS sequence"/>
</dbReference>
<dbReference type="Pfam" id="PF13568">
    <property type="entry name" value="OMP_b-brl_2"/>
    <property type="match status" value="1"/>
</dbReference>
<dbReference type="EMBL" id="JAASRN010000003">
    <property type="protein sequence ID" value="NIK74461.1"/>
    <property type="molecule type" value="Genomic_DNA"/>
</dbReference>
<organism evidence="2 3">
    <name type="scientific">Thermonema lapsum</name>
    <dbReference type="NCBI Taxonomy" id="28195"/>
    <lineage>
        <taxon>Bacteria</taxon>
        <taxon>Pseudomonadati</taxon>
        <taxon>Bacteroidota</taxon>
        <taxon>Cytophagia</taxon>
        <taxon>Cytophagales</taxon>
        <taxon>Thermonemataceae</taxon>
        <taxon>Thermonema</taxon>
    </lineage>
</organism>
<reference evidence="2 3" key="1">
    <citation type="submission" date="2020-03" db="EMBL/GenBank/DDBJ databases">
        <title>Genomic Encyclopedia of Type Strains, Phase IV (KMG-IV): sequencing the most valuable type-strain genomes for metagenomic binning, comparative biology and taxonomic classification.</title>
        <authorList>
            <person name="Goeker M."/>
        </authorList>
    </citation>
    <scope>NUCLEOTIDE SEQUENCE [LARGE SCALE GENOMIC DNA]</scope>
    <source>
        <strain evidence="2 3">DSM 5718</strain>
    </source>
</reference>
<protein>
    <recommendedName>
        <fullName evidence="1">Outer membrane protein beta-barrel domain-containing protein</fullName>
    </recommendedName>
</protein>
<evidence type="ECO:0000259" key="1">
    <source>
        <dbReference type="Pfam" id="PF13568"/>
    </source>
</evidence>
<dbReference type="AlphaFoldDB" id="A0A846MSQ3"/>
<evidence type="ECO:0000313" key="3">
    <source>
        <dbReference type="Proteomes" id="UP000537126"/>
    </source>
</evidence>
<sequence>MLLLACSMSFAQHLRGNDINLRNYDEQKLHYGFVLGLNFSRFHFQPQGRYATSDTIVQAKISPGFALGLLGALHLNPWWEMRLAPTASFNERVLEYTSLSSGNKVNKLVEATYIDLPLLFRFKSSRRGNARMFMLIGASASFALSRKVEEQDLVRVKPFDVAIEFGFGMEKFFPMFKFAPELRFSQGIMNVLEQDGNAYSGQLKALYNQRVSLYFFFE</sequence>
<gene>
    <name evidence="2" type="ORF">FHS56_001986</name>
</gene>
<feature type="domain" description="Outer membrane protein beta-barrel" evidence="1">
    <location>
        <begin position="11"/>
        <end position="192"/>
    </location>
</feature>
<proteinExistence type="predicted"/>